<dbReference type="SUPFAM" id="SSF52540">
    <property type="entry name" value="P-loop containing nucleoside triphosphate hydrolases"/>
    <property type="match status" value="1"/>
</dbReference>
<dbReference type="Gene3D" id="3.40.50.300">
    <property type="entry name" value="P-loop containing nucleotide triphosphate hydrolases"/>
    <property type="match status" value="1"/>
</dbReference>
<keyword evidence="1" id="KW-0479">Metal-binding</keyword>
<evidence type="ECO:0000256" key="3">
    <source>
        <dbReference type="ARBA" id="ARBA00022842"/>
    </source>
</evidence>
<keyword evidence="7" id="KW-1185">Reference proteome</keyword>
<keyword evidence="2" id="KW-0547">Nucleotide-binding</keyword>
<evidence type="ECO:0000256" key="1">
    <source>
        <dbReference type="ARBA" id="ARBA00022723"/>
    </source>
</evidence>
<dbReference type="GO" id="GO:0046872">
    <property type="term" value="F:metal ion binding"/>
    <property type="evidence" value="ECO:0007669"/>
    <property type="project" value="UniProtKB-KW"/>
</dbReference>
<dbReference type="STRING" id="4955.A0A1G4MC14"/>
<accession>A0A1G4MC14</accession>
<dbReference type="PROSITE" id="PS51706">
    <property type="entry name" value="G_ENGB"/>
    <property type="match status" value="1"/>
</dbReference>
<evidence type="ECO:0000313" key="7">
    <source>
        <dbReference type="Proteomes" id="UP000190831"/>
    </source>
</evidence>
<dbReference type="Proteomes" id="UP000190831">
    <property type="component" value="Chromosome D"/>
</dbReference>
<sequence length="370" mass="42362">MKRVKVSHSRTRFIHVQRTCQNKHINEIRNIVLRAKLPSSTCEATTNYDSKPSTKPKEKARMNKLKTTTFEKLRLKYNCDYTSPTPSQQGSINHFFNTAKVTWEWSASKFLDIPGEKLSLDLEAKTIAMNAKVEEDRRFSSSVSIGLPNTSTDHISQPTSINNRKFPGKTNGIPFELINGLPEVAFLGRCNAGKSTLLNNLTTQFSQIKLNDYAKASRKAGFTKTINCYNVGRRFRIIDTPGYGIKSTQEQGKVTMQYLRDRKELRRSFLLISAEQGFSRFDSQIIDFLTTFGIPFEIVFTKLDKVRDTSMIERIIDESRVLELPTQPQMIFLNSVTNKQFKRRYGIGQLRWAILQSCGLAYDIKPSRTK</sequence>
<dbReference type="PANTHER" id="PTHR46498:SF1">
    <property type="entry name" value="GTP-BINDING PROTEIN 8"/>
    <property type="match status" value="1"/>
</dbReference>
<dbReference type="GO" id="GO:0005525">
    <property type="term" value="F:GTP binding"/>
    <property type="evidence" value="ECO:0007669"/>
    <property type="project" value="UniProtKB-KW"/>
</dbReference>
<dbReference type="InterPro" id="IPR027417">
    <property type="entry name" value="P-loop_NTPase"/>
</dbReference>
<dbReference type="CDD" id="cd01876">
    <property type="entry name" value="YihA_EngB"/>
    <property type="match status" value="1"/>
</dbReference>
<evidence type="ECO:0000259" key="5">
    <source>
        <dbReference type="PROSITE" id="PS51706"/>
    </source>
</evidence>
<keyword evidence="4" id="KW-0342">GTP-binding</keyword>
<evidence type="ECO:0000256" key="4">
    <source>
        <dbReference type="ARBA" id="ARBA00023134"/>
    </source>
</evidence>
<feature type="domain" description="EngB-type G" evidence="5">
    <location>
        <begin position="180"/>
        <end position="360"/>
    </location>
</feature>
<dbReference type="InterPro" id="IPR030393">
    <property type="entry name" value="G_ENGB_dom"/>
</dbReference>
<keyword evidence="3" id="KW-0460">Magnesium</keyword>
<dbReference type="AlphaFoldDB" id="A0A1G4MC14"/>
<dbReference type="Pfam" id="PF01926">
    <property type="entry name" value="MMR_HSR1"/>
    <property type="match status" value="1"/>
</dbReference>
<protein>
    <submittedName>
        <fullName evidence="6">LAFE_0D07668g1_1</fullName>
    </submittedName>
</protein>
<dbReference type="OrthoDB" id="391988at2759"/>
<reference evidence="6 7" key="1">
    <citation type="submission" date="2016-03" db="EMBL/GenBank/DDBJ databases">
        <authorList>
            <person name="Devillers H."/>
        </authorList>
    </citation>
    <scope>NUCLEOTIDE SEQUENCE [LARGE SCALE GENOMIC DNA]</scope>
    <source>
        <strain evidence="6">CBS 6772</strain>
    </source>
</reference>
<dbReference type="GO" id="GO:0005739">
    <property type="term" value="C:mitochondrion"/>
    <property type="evidence" value="ECO:0007669"/>
    <property type="project" value="TreeGrafter"/>
</dbReference>
<dbReference type="InterPro" id="IPR006073">
    <property type="entry name" value="GTP-bd"/>
</dbReference>
<evidence type="ECO:0000313" key="6">
    <source>
        <dbReference type="EMBL" id="SCW01217.1"/>
    </source>
</evidence>
<dbReference type="InterPro" id="IPR052279">
    <property type="entry name" value="EngB_GTPase"/>
</dbReference>
<dbReference type="EMBL" id="LT598492">
    <property type="protein sequence ID" value="SCW01217.1"/>
    <property type="molecule type" value="Genomic_DNA"/>
</dbReference>
<proteinExistence type="predicted"/>
<evidence type="ECO:0000256" key="2">
    <source>
        <dbReference type="ARBA" id="ARBA00022741"/>
    </source>
</evidence>
<dbReference type="OMA" id="FTKTINC"/>
<dbReference type="PANTHER" id="PTHR46498">
    <property type="entry name" value="GTP-BINDING PROTEIN 8"/>
    <property type="match status" value="1"/>
</dbReference>
<name>A0A1G4MC14_LACFM</name>
<gene>
    <name evidence="6" type="ORF">LAFE_0D07668G</name>
</gene>
<organism evidence="6 7">
    <name type="scientific">Lachancea fermentati</name>
    <name type="common">Zygosaccharomyces fermentati</name>
    <dbReference type="NCBI Taxonomy" id="4955"/>
    <lineage>
        <taxon>Eukaryota</taxon>
        <taxon>Fungi</taxon>
        <taxon>Dikarya</taxon>
        <taxon>Ascomycota</taxon>
        <taxon>Saccharomycotina</taxon>
        <taxon>Saccharomycetes</taxon>
        <taxon>Saccharomycetales</taxon>
        <taxon>Saccharomycetaceae</taxon>
        <taxon>Lachancea</taxon>
    </lineage>
</organism>